<dbReference type="AlphaFoldDB" id="A0AA38N216"/>
<keyword evidence="2" id="KW-1185">Reference proteome</keyword>
<dbReference type="EMBL" id="JANVFO010000013">
    <property type="protein sequence ID" value="KAJ3734550.1"/>
    <property type="molecule type" value="Genomic_DNA"/>
</dbReference>
<gene>
    <name evidence="1" type="ORF">DFJ43DRAFT_133831</name>
</gene>
<name>A0AA38N216_9AGAR</name>
<organism evidence="1 2">
    <name type="scientific">Lentinula guzmanii</name>
    <dbReference type="NCBI Taxonomy" id="2804957"/>
    <lineage>
        <taxon>Eukaryota</taxon>
        <taxon>Fungi</taxon>
        <taxon>Dikarya</taxon>
        <taxon>Basidiomycota</taxon>
        <taxon>Agaricomycotina</taxon>
        <taxon>Agaricomycetes</taxon>
        <taxon>Agaricomycetidae</taxon>
        <taxon>Agaricales</taxon>
        <taxon>Marasmiineae</taxon>
        <taxon>Omphalotaceae</taxon>
        <taxon>Lentinula</taxon>
    </lineage>
</organism>
<reference evidence="1" key="1">
    <citation type="submission" date="2022-08" db="EMBL/GenBank/DDBJ databases">
        <authorList>
            <consortium name="DOE Joint Genome Institute"/>
            <person name="Min B."/>
            <person name="Sierra-Patev S."/>
            <person name="Naranjo-Ortiz M."/>
            <person name="Looney B."/>
            <person name="Konkel Z."/>
            <person name="Slot J.C."/>
            <person name="Sakamoto Y."/>
            <person name="Steenwyk J.L."/>
            <person name="Rokas A."/>
            <person name="Carro J."/>
            <person name="Camarero S."/>
            <person name="Ferreira P."/>
            <person name="Molpeceres G."/>
            <person name="Ruiz-duenas F.J."/>
            <person name="Serrano A."/>
            <person name="Henrissat B."/>
            <person name="Drula E."/>
            <person name="Hughes K.W."/>
            <person name="Mata J.L."/>
            <person name="Ishikawa N.K."/>
            <person name="Vargas-Isla R."/>
            <person name="Ushijima S."/>
            <person name="Smith C.A."/>
            <person name="Ahrendt S."/>
            <person name="Andreopoulos W."/>
            <person name="He G."/>
            <person name="LaButti K."/>
            <person name="Lipzen A."/>
            <person name="Ng V."/>
            <person name="Riley R."/>
            <person name="Sandor L."/>
            <person name="Barry K."/>
            <person name="Martinez A.T."/>
            <person name="Xiao Y."/>
            <person name="Gibbons J.G."/>
            <person name="Terashima K."/>
            <person name="Hibbett D.S."/>
            <person name="Grigoriev I.V."/>
        </authorList>
    </citation>
    <scope>NUCLEOTIDE SEQUENCE</scope>
    <source>
        <strain evidence="1">ET3784</strain>
    </source>
</reference>
<evidence type="ECO:0000313" key="1">
    <source>
        <dbReference type="EMBL" id="KAJ3734550.1"/>
    </source>
</evidence>
<comment type="caution">
    <text evidence="1">The sequence shown here is derived from an EMBL/GenBank/DDBJ whole genome shotgun (WGS) entry which is preliminary data.</text>
</comment>
<evidence type="ECO:0000313" key="2">
    <source>
        <dbReference type="Proteomes" id="UP001176059"/>
    </source>
</evidence>
<reference evidence="1" key="2">
    <citation type="journal article" date="2023" name="Proc. Natl. Acad. Sci. U.S.A.">
        <title>A global phylogenomic analysis of the shiitake genus Lentinula.</title>
        <authorList>
            <person name="Sierra-Patev S."/>
            <person name="Min B."/>
            <person name="Naranjo-Ortiz M."/>
            <person name="Looney B."/>
            <person name="Konkel Z."/>
            <person name="Slot J.C."/>
            <person name="Sakamoto Y."/>
            <person name="Steenwyk J.L."/>
            <person name="Rokas A."/>
            <person name="Carro J."/>
            <person name="Camarero S."/>
            <person name="Ferreira P."/>
            <person name="Molpeceres G."/>
            <person name="Ruiz-Duenas F.J."/>
            <person name="Serrano A."/>
            <person name="Henrissat B."/>
            <person name="Drula E."/>
            <person name="Hughes K.W."/>
            <person name="Mata J.L."/>
            <person name="Ishikawa N.K."/>
            <person name="Vargas-Isla R."/>
            <person name="Ushijima S."/>
            <person name="Smith C.A."/>
            <person name="Donoghue J."/>
            <person name="Ahrendt S."/>
            <person name="Andreopoulos W."/>
            <person name="He G."/>
            <person name="LaButti K."/>
            <person name="Lipzen A."/>
            <person name="Ng V."/>
            <person name="Riley R."/>
            <person name="Sandor L."/>
            <person name="Barry K."/>
            <person name="Martinez A.T."/>
            <person name="Xiao Y."/>
            <person name="Gibbons J.G."/>
            <person name="Terashima K."/>
            <person name="Grigoriev I.V."/>
            <person name="Hibbett D."/>
        </authorList>
    </citation>
    <scope>NUCLEOTIDE SEQUENCE</scope>
    <source>
        <strain evidence="1">ET3784</strain>
    </source>
</reference>
<dbReference type="Proteomes" id="UP001176059">
    <property type="component" value="Unassembled WGS sequence"/>
</dbReference>
<protein>
    <submittedName>
        <fullName evidence="1">Uncharacterized protein</fullName>
    </submittedName>
</protein>
<sequence>MPHNSEAQAFIDRVLALPKGPGVSLESALQPSLEDEAQLRRLFATEKDNSRLKDPYVGLVNVFDAPPEIRTIRARVVKDDEDLSAKYVMPLSPKDRKLEGTACIVPTSEEFQKNWVVFSEGCLQQLLNWNNVVAAGGSVLACLMPLPKEAKVSKRATRKYYHATAYPSSDVDLFLWGLTPEQAEAKIVTISEAVRDSVPWDVTCVRTKHTVSIHCSSLLLIDILHVVEAHNS</sequence>
<proteinExistence type="predicted"/>
<accession>A0AA38N216</accession>